<reference evidence="1" key="2">
    <citation type="submission" date="2023-08" db="EMBL/GenBank/DDBJ databases">
        <title>Vibrio cholerae Outbreaks in Tanzania Exemplify Founder Flush: Simultaneous Increases in Population Size and Genetic Diversity.</title>
        <authorList>
            <person name="Debes A.K."/>
            <person name="Mohammed A."/>
            <person name="Maseke I."/>
            <person name="Almeida M."/>
            <person name="Li S."/>
            <person name="Matimba H."/>
            <person name="Joachim A."/>
            <person name="Mizinduko M."/>
            <person name="Nyanga S."/>
            <person name="Kelly M."/>
            <person name="Kachwamba Y."/>
            <person name="Schaffer A.M."/>
            <person name="Nyanga A.S."/>
            <person name="Mghamba J."/>
            <person name="Mosha F.S."/>
            <person name="Sack D.A."/>
            <person name="Stine O.C."/>
        </authorList>
    </citation>
    <scope>NUCLEOTIDE SEQUENCE</scope>
    <source>
        <strain evidence="1">TDS0091212</strain>
    </source>
</reference>
<reference evidence="1" key="1">
    <citation type="submission" date="2021-05" db="EMBL/GenBank/DDBJ databases">
        <authorList>
            <person name="Stine C."/>
        </authorList>
    </citation>
    <scope>NUCLEOTIDE SEQUENCE</scope>
    <source>
        <strain evidence="1">TDS0091212</strain>
    </source>
</reference>
<evidence type="ECO:0000313" key="1">
    <source>
        <dbReference type="EMBL" id="MBS7675371.1"/>
    </source>
</evidence>
<keyword evidence="1" id="KW-0808">Transferase</keyword>
<dbReference type="InterPro" id="IPR027271">
    <property type="entry name" value="Acetolactate_synth/TF_NikR_C"/>
</dbReference>
<evidence type="ECO:0000313" key="2">
    <source>
        <dbReference type="Proteomes" id="UP001196338"/>
    </source>
</evidence>
<dbReference type="InterPro" id="IPR045865">
    <property type="entry name" value="ACT-like_dom_sf"/>
</dbReference>
<dbReference type="Gene3D" id="3.30.70.1150">
    <property type="entry name" value="ACT-like. Chain A, domain 2"/>
    <property type="match status" value="1"/>
</dbReference>
<gene>
    <name evidence="1" type="primary">ilvH</name>
    <name evidence="1" type="ORF">KIN13_18335</name>
</gene>
<dbReference type="AlphaFoldDB" id="A0AAW4L0R3"/>
<dbReference type="Proteomes" id="UP001196338">
    <property type="component" value="Unassembled WGS sequence"/>
</dbReference>
<dbReference type="EC" id="2.2.1.6" evidence="1"/>
<protein>
    <submittedName>
        <fullName evidence="1">Acetolactate synthase small subunit</fullName>
        <ecNumber evidence="1">2.2.1.6</ecNumber>
    </submittedName>
</protein>
<name>A0AAW4L0R3_VIBCL</name>
<dbReference type="EMBL" id="JAHBND010000739">
    <property type="protein sequence ID" value="MBS7675371.1"/>
    <property type="molecule type" value="Genomic_DNA"/>
</dbReference>
<accession>A0AAW4L0R3</accession>
<comment type="caution">
    <text evidence="1">The sequence shown here is derived from an EMBL/GenBank/DDBJ whole genome shotgun (WGS) entry which is preliminary data.</text>
</comment>
<organism evidence="1 2">
    <name type="scientific">Vibrio cholerae</name>
    <dbReference type="NCBI Taxonomy" id="666"/>
    <lineage>
        <taxon>Bacteria</taxon>
        <taxon>Pseudomonadati</taxon>
        <taxon>Pseudomonadota</taxon>
        <taxon>Gammaproteobacteria</taxon>
        <taxon>Vibrionales</taxon>
        <taxon>Vibrionaceae</taxon>
        <taxon>Vibrio</taxon>
    </lineage>
</organism>
<dbReference type="GO" id="GO:0003984">
    <property type="term" value="F:acetolactate synthase activity"/>
    <property type="evidence" value="ECO:0007669"/>
    <property type="project" value="UniProtKB-EC"/>
</dbReference>
<feature type="non-terminal residue" evidence="1">
    <location>
        <position position="1"/>
    </location>
</feature>
<sequence length="33" mass="3405">LDSFIQSIGTASILETVRSGVTGIARGDKVLSI</sequence>
<proteinExistence type="predicted"/>
<dbReference type="SUPFAM" id="SSF55021">
    <property type="entry name" value="ACT-like"/>
    <property type="match status" value="1"/>
</dbReference>